<keyword evidence="8 21" id="KW-0808">Transferase</keyword>
<evidence type="ECO:0000256" key="6">
    <source>
        <dbReference type="ARBA" id="ARBA00011972"/>
    </source>
</evidence>
<keyword evidence="9 20" id="KW-0812">Transmembrane</keyword>
<comment type="subcellular location">
    <subcellularLocation>
        <location evidence="2">Endoplasmic reticulum membrane</location>
        <topology evidence="2">Single-pass type II membrane protein</topology>
    </subcellularLocation>
    <subcellularLocation>
        <location evidence="1">Golgi apparatus membrane</location>
        <topology evidence="1">Single-pass type II membrane protein</topology>
    </subcellularLocation>
</comment>
<comment type="similarity">
    <text evidence="5">Belongs to the glycosyltransferase 14 family. XylT subfamily.</text>
</comment>
<evidence type="ECO:0000313" key="23">
    <source>
        <dbReference type="EMBL" id="JAC74907.1"/>
    </source>
</evidence>
<keyword evidence="16" id="KW-1015">Disulfide bond</keyword>
<protein>
    <recommendedName>
        <fullName evidence="6">protein xylosyltransferase</fullName>
        <ecNumber evidence="6">2.4.2.26</ecNumber>
    </recommendedName>
    <alternativeName>
        <fullName evidence="18">Peptide O-xylosyltransferase</fullName>
    </alternativeName>
</protein>
<dbReference type="Pfam" id="PF02485">
    <property type="entry name" value="Branch"/>
    <property type="match status" value="1"/>
</dbReference>
<evidence type="ECO:0000256" key="15">
    <source>
        <dbReference type="ARBA" id="ARBA00023136"/>
    </source>
</evidence>
<dbReference type="GO" id="GO:0005789">
    <property type="term" value="C:endoplasmic reticulum membrane"/>
    <property type="evidence" value="ECO:0007669"/>
    <property type="project" value="UniProtKB-SubCell"/>
</dbReference>
<name>A0A061QPS7_9CHLO</name>
<dbReference type="GO" id="GO:0015012">
    <property type="term" value="P:heparan sulfate proteoglycan biosynthetic process"/>
    <property type="evidence" value="ECO:0007669"/>
    <property type="project" value="UniProtKB-UniPathway"/>
</dbReference>
<dbReference type="GO" id="GO:0030158">
    <property type="term" value="F:protein xylosyltransferase activity"/>
    <property type="evidence" value="ECO:0007669"/>
    <property type="project" value="UniProtKB-EC"/>
</dbReference>
<dbReference type="EMBL" id="GBEZ01010816">
    <property type="protein sequence ID" value="JAC74907.1"/>
    <property type="molecule type" value="Transcribed_RNA"/>
</dbReference>
<evidence type="ECO:0000256" key="20">
    <source>
        <dbReference type="SAM" id="Phobius"/>
    </source>
</evidence>
<evidence type="ECO:0000256" key="3">
    <source>
        <dbReference type="ARBA" id="ARBA00004840"/>
    </source>
</evidence>
<evidence type="ECO:0000256" key="19">
    <source>
        <dbReference type="ARBA" id="ARBA00047847"/>
    </source>
</evidence>
<evidence type="ECO:0000256" key="7">
    <source>
        <dbReference type="ARBA" id="ARBA00022676"/>
    </source>
</evidence>
<keyword evidence="17" id="KW-0325">Glycoprotein</keyword>
<feature type="transmembrane region" description="Helical" evidence="20">
    <location>
        <begin position="54"/>
        <end position="78"/>
    </location>
</feature>
<comment type="pathway">
    <text evidence="3">Glycan metabolism; chondroitin sulfate biosynthesis.</text>
</comment>
<keyword evidence="14" id="KW-0333">Golgi apparatus</keyword>
<comment type="pathway">
    <text evidence="4">Glycan metabolism; heparan sulfate biosynthesis.</text>
</comment>
<evidence type="ECO:0000313" key="22">
    <source>
        <dbReference type="EMBL" id="JAC67984.1"/>
    </source>
</evidence>
<evidence type="ECO:0000256" key="2">
    <source>
        <dbReference type="ARBA" id="ARBA00004648"/>
    </source>
</evidence>
<dbReference type="InterPro" id="IPR043538">
    <property type="entry name" value="XYLT"/>
</dbReference>
<dbReference type="InterPro" id="IPR003406">
    <property type="entry name" value="Glyco_trans_14"/>
</dbReference>
<evidence type="ECO:0000256" key="4">
    <source>
        <dbReference type="ARBA" id="ARBA00005093"/>
    </source>
</evidence>
<keyword evidence="7 21" id="KW-0328">Glycosyltransferase</keyword>
<organism evidence="21">
    <name type="scientific">Tetraselmis sp. GSL018</name>
    <dbReference type="NCBI Taxonomy" id="582737"/>
    <lineage>
        <taxon>Eukaryota</taxon>
        <taxon>Viridiplantae</taxon>
        <taxon>Chlorophyta</taxon>
        <taxon>core chlorophytes</taxon>
        <taxon>Chlorodendrophyceae</taxon>
        <taxon>Chlorodendrales</taxon>
        <taxon>Chlorodendraceae</taxon>
        <taxon>Tetraselmis</taxon>
    </lineage>
</organism>
<reference evidence="21" key="1">
    <citation type="submission" date="2014-05" db="EMBL/GenBank/DDBJ databases">
        <title>The transcriptome of the halophilic microalga Tetraselmis sp. GSL018 isolated from the Great Salt Lake, Utah.</title>
        <authorList>
            <person name="Jinkerson R.E."/>
            <person name="D'Adamo S."/>
            <person name="Posewitz M.C."/>
        </authorList>
    </citation>
    <scope>NUCLEOTIDE SEQUENCE</scope>
    <source>
        <strain evidence="21">GSL018</strain>
    </source>
</reference>
<comment type="catalytic activity">
    <reaction evidence="19">
        <text>UDP-alpha-D-xylose + L-seryl-[protein] = 3-O-(beta-D-xylosyl)-L-seryl-[protein] + UDP + H(+)</text>
        <dbReference type="Rhea" id="RHEA:50192"/>
        <dbReference type="Rhea" id="RHEA-COMP:9863"/>
        <dbReference type="Rhea" id="RHEA-COMP:12567"/>
        <dbReference type="ChEBI" id="CHEBI:15378"/>
        <dbReference type="ChEBI" id="CHEBI:29999"/>
        <dbReference type="ChEBI" id="CHEBI:57632"/>
        <dbReference type="ChEBI" id="CHEBI:58223"/>
        <dbReference type="ChEBI" id="CHEBI:132085"/>
        <dbReference type="EC" id="2.4.2.26"/>
    </reaction>
</comment>
<evidence type="ECO:0000256" key="11">
    <source>
        <dbReference type="ARBA" id="ARBA00022824"/>
    </source>
</evidence>
<dbReference type="GO" id="GO:0000139">
    <property type="term" value="C:Golgi membrane"/>
    <property type="evidence" value="ECO:0007669"/>
    <property type="project" value="UniProtKB-SubCell"/>
</dbReference>
<dbReference type="GO" id="GO:0046872">
    <property type="term" value="F:metal ion binding"/>
    <property type="evidence" value="ECO:0007669"/>
    <property type="project" value="UniProtKB-KW"/>
</dbReference>
<keyword evidence="10" id="KW-0479">Metal-binding</keyword>
<evidence type="ECO:0000256" key="1">
    <source>
        <dbReference type="ARBA" id="ARBA00004323"/>
    </source>
</evidence>
<proteinExistence type="inferred from homology"/>
<keyword evidence="12" id="KW-0735">Signal-anchor</keyword>
<evidence type="ECO:0000256" key="13">
    <source>
        <dbReference type="ARBA" id="ARBA00022989"/>
    </source>
</evidence>
<evidence type="ECO:0000256" key="10">
    <source>
        <dbReference type="ARBA" id="ARBA00022723"/>
    </source>
</evidence>
<evidence type="ECO:0000256" key="8">
    <source>
        <dbReference type="ARBA" id="ARBA00022679"/>
    </source>
</evidence>
<keyword evidence="15 20" id="KW-0472">Membrane</keyword>
<evidence type="ECO:0000256" key="12">
    <source>
        <dbReference type="ARBA" id="ARBA00022968"/>
    </source>
</evidence>
<evidence type="ECO:0000256" key="16">
    <source>
        <dbReference type="ARBA" id="ARBA00023157"/>
    </source>
</evidence>
<dbReference type="EMBL" id="GBEZ01026797">
    <property type="protein sequence ID" value="JAC60444.1"/>
    <property type="molecule type" value="Transcribed_RNA"/>
</dbReference>
<dbReference type="EMBL" id="GBEZ01018452">
    <property type="protein sequence ID" value="JAC67984.1"/>
    <property type="molecule type" value="Transcribed_RNA"/>
</dbReference>
<evidence type="ECO:0000256" key="14">
    <source>
        <dbReference type="ARBA" id="ARBA00023034"/>
    </source>
</evidence>
<accession>A0A061QPS7</accession>
<evidence type="ECO:0000256" key="18">
    <source>
        <dbReference type="ARBA" id="ARBA00042865"/>
    </source>
</evidence>
<evidence type="ECO:0000256" key="17">
    <source>
        <dbReference type="ARBA" id="ARBA00023180"/>
    </source>
</evidence>
<dbReference type="UniPathway" id="UPA00755"/>
<keyword evidence="11" id="KW-0256">Endoplasmic reticulum</keyword>
<dbReference type="GO" id="GO:0050650">
    <property type="term" value="P:chondroitin sulfate proteoglycan biosynthetic process"/>
    <property type="evidence" value="ECO:0007669"/>
    <property type="project" value="TreeGrafter"/>
</dbReference>
<dbReference type="PANTHER" id="PTHR46025">
    <property type="entry name" value="XYLOSYLTRANSFERASE OXT"/>
    <property type="match status" value="1"/>
</dbReference>
<dbReference type="EC" id="2.4.2.26" evidence="6"/>
<evidence type="ECO:0000256" key="5">
    <source>
        <dbReference type="ARBA" id="ARBA00010195"/>
    </source>
</evidence>
<keyword evidence="13 20" id="KW-1133">Transmembrane helix</keyword>
<dbReference type="AlphaFoldDB" id="A0A061QPS7"/>
<evidence type="ECO:0000313" key="21">
    <source>
        <dbReference type="EMBL" id="JAC60444.1"/>
    </source>
</evidence>
<sequence>MCRDPVVCELGGQGKNVDTGNKPNLSKPKISVLKFGCLRAYIDKPCRLLALKNAFVVTATLFSFSILWHFGTILSLLLTQQVGVVPEVPVTDQHFWDTTAWDDAASLWEEYINHRFEDSEIMKNIRGKSVYETVCNSEFAGDLISGMTPEEFKVPWAWSCPSCRSKAPVAFILHVFDGNTLHGAERLLHWLYREDHIFVFHIDEKATDAIHCYMKRRYGAYSNIALSPRHNVTWGSWTIVQAELDAMEVARQLSDKWQFAINLCGQSAAIKSQEYLDAFLDSYLTVRSASTDEGVRLSMIPTNLMEGTNLWAPERERNNLWYRSPLVECEERADDGSCAKVSGTPDGKPWYKGMQWKILSREFVDHVFDSEEGRAWVDFFIMWFLHNSAADESWAQSIARNSPLLRDRTIFNAASMATKWGRCARPSPRDGLSPCYLTEQEYVEDLRHSPFLFARKFVPNDPAIDLIRDDVVLFNRTPGEWRAAFTGLMPLHSDEGL</sequence>
<gene>
    <name evidence="21" type="primary">GCNT1</name>
    <name evidence="23" type="ORF">TSPGSL018_24689</name>
    <name evidence="21" type="ORF">TSPGSL018_28966</name>
    <name evidence="22" type="ORF">TSPGSL018_9800</name>
</gene>
<dbReference type="UniPathway" id="UPA00756"/>
<dbReference type="PANTHER" id="PTHR46025:SF3">
    <property type="entry name" value="XYLOSYLTRANSFERASE OXT"/>
    <property type="match status" value="1"/>
</dbReference>
<evidence type="ECO:0000256" key="9">
    <source>
        <dbReference type="ARBA" id="ARBA00022692"/>
    </source>
</evidence>